<sequence length="122" mass="13349">MLHPLTYSSDILFDVVCWIWRESYRFVVPASATWGKIVPTSDGRVSSYACAILLLASSHQYGSGALDPCLKNCEGLRSVKEDCASSSSHAMVGGSRTSSSWRDMGGRVLWSLLPRDGNFISK</sequence>
<protein>
    <submittedName>
        <fullName evidence="1">Uncharacterized protein</fullName>
    </submittedName>
</protein>
<organism evidence="1">
    <name type="scientific">Odontella aurita</name>
    <dbReference type="NCBI Taxonomy" id="265563"/>
    <lineage>
        <taxon>Eukaryota</taxon>
        <taxon>Sar</taxon>
        <taxon>Stramenopiles</taxon>
        <taxon>Ochrophyta</taxon>
        <taxon>Bacillariophyta</taxon>
        <taxon>Mediophyceae</taxon>
        <taxon>Biddulphiophycidae</taxon>
        <taxon>Eupodiscales</taxon>
        <taxon>Odontellaceae</taxon>
        <taxon>Odontella</taxon>
    </lineage>
</organism>
<dbReference type="AlphaFoldDB" id="A0A7S4MWU9"/>
<reference evidence="1" key="1">
    <citation type="submission" date="2021-01" db="EMBL/GenBank/DDBJ databases">
        <authorList>
            <person name="Corre E."/>
            <person name="Pelletier E."/>
            <person name="Niang G."/>
            <person name="Scheremetjew M."/>
            <person name="Finn R."/>
            <person name="Kale V."/>
            <person name="Holt S."/>
            <person name="Cochrane G."/>
            <person name="Meng A."/>
            <person name="Brown T."/>
            <person name="Cohen L."/>
        </authorList>
    </citation>
    <scope>NUCLEOTIDE SEQUENCE</scope>
    <source>
        <strain evidence="1">Isolate 1302-5</strain>
    </source>
</reference>
<gene>
    <name evidence="1" type="ORF">OAUR00152_LOCUS20784</name>
</gene>
<name>A0A7S4MWU9_9STRA</name>
<proteinExistence type="predicted"/>
<accession>A0A7S4MWU9</accession>
<evidence type="ECO:0000313" key="1">
    <source>
        <dbReference type="EMBL" id="CAE2249935.1"/>
    </source>
</evidence>
<dbReference type="EMBL" id="HBKQ01030539">
    <property type="protein sequence ID" value="CAE2249935.1"/>
    <property type="molecule type" value="Transcribed_RNA"/>
</dbReference>